<evidence type="ECO:0000313" key="3">
    <source>
        <dbReference type="EMBL" id="GJC87727.1"/>
    </source>
</evidence>
<evidence type="ECO:0000313" key="4">
    <source>
        <dbReference type="Proteomes" id="UP001055172"/>
    </source>
</evidence>
<comment type="caution">
    <text evidence="3">The sequence shown here is derived from an EMBL/GenBank/DDBJ whole genome shotgun (WGS) entry which is preliminary data.</text>
</comment>
<name>A0AA37GVF4_9PEZI</name>
<proteinExistence type="predicted"/>
<keyword evidence="4" id="KW-1185">Reference proteome</keyword>
<sequence length="149" mass="15072">MYSLKNISVLILAAWVAGSAALPKAGDKVTSGLPPDIQPRVDSGELSCIKNSNGQTACSDQFGASFIVRDAGGKKNSIGSSAGASGNARSNADEGNQTQAEGQPGDPVTDGLPADIQAKVDKGTLDCKLNTGLQTVCADQFGASFIVVS</sequence>
<evidence type="ECO:0000256" key="1">
    <source>
        <dbReference type="SAM" id="MobiDB-lite"/>
    </source>
</evidence>
<keyword evidence="2" id="KW-0732">Signal</keyword>
<feature type="compositionally biased region" description="Low complexity" evidence="1">
    <location>
        <begin position="76"/>
        <end position="90"/>
    </location>
</feature>
<feature type="signal peptide" evidence="2">
    <location>
        <begin position="1"/>
        <end position="21"/>
    </location>
</feature>
<dbReference type="EMBL" id="BPPX01000028">
    <property type="protein sequence ID" value="GJC87727.1"/>
    <property type="molecule type" value="Genomic_DNA"/>
</dbReference>
<accession>A0AA37GVF4</accession>
<feature type="region of interest" description="Disordered" evidence="1">
    <location>
        <begin position="76"/>
        <end position="114"/>
    </location>
</feature>
<dbReference type="Proteomes" id="UP001055172">
    <property type="component" value="Unassembled WGS sequence"/>
</dbReference>
<reference evidence="3 4" key="1">
    <citation type="submission" date="2021-07" db="EMBL/GenBank/DDBJ databases">
        <title>Genome data of Colletotrichum spaethianum.</title>
        <authorList>
            <person name="Utami Y.D."/>
            <person name="Hiruma K."/>
        </authorList>
    </citation>
    <scope>NUCLEOTIDE SEQUENCE [LARGE SCALE GENOMIC DNA]</scope>
    <source>
        <strain evidence="3 4">MAFF 242679</strain>
    </source>
</reference>
<dbReference type="AlphaFoldDB" id="A0AA37GVF4"/>
<protein>
    <submittedName>
        <fullName evidence="3">Uncharacterized protein</fullName>
    </submittedName>
</protein>
<feature type="chain" id="PRO_5041370313" evidence="2">
    <location>
        <begin position="22"/>
        <end position="149"/>
    </location>
</feature>
<gene>
    <name evidence="3" type="ORF">ColLi_10565</name>
</gene>
<evidence type="ECO:0000256" key="2">
    <source>
        <dbReference type="SAM" id="SignalP"/>
    </source>
</evidence>
<organism evidence="3 4">
    <name type="scientific">Colletotrichum liriopes</name>
    <dbReference type="NCBI Taxonomy" id="708192"/>
    <lineage>
        <taxon>Eukaryota</taxon>
        <taxon>Fungi</taxon>
        <taxon>Dikarya</taxon>
        <taxon>Ascomycota</taxon>
        <taxon>Pezizomycotina</taxon>
        <taxon>Sordariomycetes</taxon>
        <taxon>Hypocreomycetidae</taxon>
        <taxon>Glomerellales</taxon>
        <taxon>Glomerellaceae</taxon>
        <taxon>Colletotrichum</taxon>
        <taxon>Colletotrichum spaethianum species complex</taxon>
    </lineage>
</organism>